<comment type="caution">
    <text evidence="2">The sequence shown here is derived from an EMBL/GenBank/DDBJ whole genome shotgun (WGS) entry which is preliminary data.</text>
</comment>
<evidence type="ECO:0000259" key="1">
    <source>
        <dbReference type="Pfam" id="PF01738"/>
    </source>
</evidence>
<dbReference type="Pfam" id="PF01738">
    <property type="entry name" value="DLH"/>
    <property type="match status" value="1"/>
</dbReference>
<name>A0A4R8T5W6_9PEZI</name>
<sequence length="287" mass="32201">MLTDDRLGSPLADNRLLHLLELYVIGDGRTAVKPQQPDTQNTDEKTCCLKTFEWDGKPSGRIDKLHDKDVYIAGDNPDAAILIIHDLMGWSFPNARLLADHYSREAGATVYLPDFFGGETLPFEPLLQGRFHDVDLPGFLKRNSRELREPEIFAFAEALREKHEKVAAAGFCWGGWAVFRLGSKDHESPLVDCVTAGHPSLLTKQDIDGVSVPVQLLAPESDPALSPEMKLHCFESMMKRGVYFEYQHFPGVEHGCLVRGDPSKDGEREAMLRGKSVAVNWFKQFLH</sequence>
<dbReference type="GO" id="GO:0016787">
    <property type="term" value="F:hydrolase activity"/>
    <property type="evidence" value="ECO:0007669"/>
    <property type="project" value="UniProtKB-KW"/>
</dbReference>
<evidence type="ECO:0000313" key="2">
    <source>
        <dbReference type="EMBL" id="TEA12700.1"/>
    </source>
</evidence>
<feature type="domain" description="Dienelactone hydrolase" evidence="1">
    <location>
        <begin position="77"/>
        <end position="285"/>
    </location>
</feature>
<proteinExistence type="predicted"/>
<dbReference type="InterPro" id="IPR002925">
    <property type="entry name" value="Dienelactn_hydro"/>
</dbReference>
<protein>
    <submittedName>
        <fullName evidence="2">Hydrolase tropI</fullName>
    </submittedName>
</protein>
<gene>
    <name evidence="2" type="primary">tropI-3</name>
    <name evidence="2" type="ORF">C8034_v005821</name>
</gene>
<reference evidence="2 3" key="1">
    <citation type="submission" date="2018-11" db="EMBL/GenBank/DDBJ databases">
        <title>Genome sequence and assembly of Colletotrichum sidae.</title>
        <authorList>
            <person name="Gan P."/>
            <person name="Shirasu K."/>
        </authorList>
    </citation>
    <scope>NUCLEOTIDE SEQUENCE [LARGE SCALE GENOMIC DNA]</scope>
    <source>
        <strain evidence="2 3">CBS 518.97</strain>
    </source>
</reference>
<dbReference type="EMBL" id="QAPF01000240">
    <property type="protein sequence ID" value="TEA12700.1"/>
    <property type="molecule type" value="Genomic_DNA"/>
</dbReference>
<dbReference type="InterPro" id="IPR029058">
    <property type="entry name" value="AB_hydrolase_fold"/>
</dbReference>
<dbReference type="PANTHER" id="PTHR17630">
    <property type="entry name" value="DIENELACTONE HYDROLASE"/>
    <property type="match status" value="1"/>
</dbReference>
<dbReference type="SUPFAM" id="SSF53474">
    <property type="entry name" value="alpha/beta-Hydrolases"/>
    <property type="match status" value="1"/>
</dbReference>
<dbReference type="Gene3D" id="3.40.50.1820">
    <property type="entry name" value="alpha/beta hydrolase"/>
    <property type="match status" value="1"/>
</dbReference>
<keyword evidence="2" id="KW-0378">Hydrolase</keyword>
<keyword evidence="3" id="KW-1185">Reference proteome</keyword>
<dbReference type="Proteomes" id="UP000295604">
    <property type="component" value="Unassembled WGS sequence"/>
</dbReference>
<dbReference type="AlphaFoldDB" id="A0A4R8T5W6"/>
<dbReference type="PANTHER" id="PTHR17630:SF55">
    <property type="entry name" value="DIENELACTONE HYDROLASE FAMILY PROTEIN (AFU_ORTHOLOGUE AFUA_1G01900)"/>
    <property type="match status" value="1"/>
</dbReference>
<organism evidence="2 3">
    <name type="scientific">Colletotrichum sidae</name>
    <dbReference type="NCBI Taxonomy" id="1347389"/>
    <lineage>
        <taxon>Eukaryota</taxon>
        <taxon>Fungi</taxon>
        <taxon>Dikarya</taxon>
        <taxon>Ascomycota</taxon>
        <taxon>Pezizomycotina</taxon>
        <taxon>Sordariomycetes</taxon>
        <taxon>Hypocreomycetidae</taxon>
        <taxon>Glomerellales</taxon>
        <taxon>Glomerellaceae</taxon>
        <taxon>Colletotrichum</taxon>
        <taxon>Colletotrichum orbiculare species complex</taxon>
    </lineage>
</organism>
<evidence type="ECO:0000313" key="3">
    <source>
        <dbReference type="Proteomes" id="UP000295604"/>
    </source>
</evidence>
<accession>A0A4R8T5W6</accession>